<dbReference type="InterPro" id="IPR001647">
    <property type="entry name" value="HTH_TetR"/>
</dbReference>
<evidence type="ECO:0000313" key="4">
    <source>
        <dbReference type="EMBL" id="UVI37370.1"/>
    </source>
</evidence>
<dbReference type="Gene3D" id="1.10.357.10">
    <property type="entry name" value="Tetracycline Repressor, domain 2"/>
    <property type="match status" value="1"/>
</dbReference>
<dbReference type="InterPro" id="IPR050624">
    <property type="entry name" value="HTH-type_Tx_Regulator"/>
</dbReference>
<dbReference type="PROSITE" id="PS50977">
    <property type="entry name" value="HTH_TETR_2"/>
    <property type="match status" value="1"/>
</dbReference>
<feature type="domain" description="HTH tetR-type" evidence="3">
    <location>
        <begin position="19"/>
        <end position="79"/>
    </location>
</feature>
<sequence length="209" mass="22865">MVIRFFGGDVPKVTEEHKSAMRRRIQDAALTCFAQKGFAGASMANIVKEAGLSAGAVYVYYASKTELMIDVSRRVMEPRIAVLETAKAATEVTAPATVFLELIDSLLIDNPISSVMVQVWGEASYDAEFAEFASGIFESLIDEFAAYLATYLHEHRGLEADDAHAQARVMVPGLLAMFQGAVVQTSIFGESSRMRVRAGIEELLTRVDF</sequence>
<keyword evidence="1 2" id="KW-0238">DNA-binding</keyword>
<evidence type="ECO:0000313" key="5">
    <source>
        <dbReference type="Proteomes" id="UP001064879"/>
    </source>
</evidence>
<dbReference type="PANTHER" id="PTHR43479:SF11">
    <property type="entry name" value="ACREF_ENVCD OPERON REPRESSOR-RELATED"/>
    <property type="match status" value="1"/>
</dbReference>
<proteinExistence type="predicted"/>
<dbReference type="EMBL" id="CP093443">
    <property type="protein sequence ID" value="UVI37370.1"/>
    <property type="molecule type" value="Genomic_DNA"/>
</dbReference>
<keyword evidence="5" id="KW-1185">Reference proteome</keyword>
<dbReference type="Pfam" id="PF00440">
    <property type="entry name" value="TetR_N"/>
    <property type="match status" value="1"/>
</dbReference>
<dbReference type="SUPFAM" id="SSF46689">
    <property type="entry name" value="Homeodomain-like"/>
    <property type="match status" value="1"/>
</dbReference>
<name>A0ABY5STA4_9MICO</name>
<gene>
    <name evidence="4" type="ORF">L1F31_06910</name>
</gene>
<evidence type="ECO:0000259" key="3">
    <source>
        <dbReference type="PROSITE" id="PS50977"/>
    </source>
</evidence>
<organism evidence="4 5">
    <name type="scientific">Brevibacterium spongiae</name>
    <dbReference type="NCBI Taxonomy" id="2909672"/>
    <lineage>
        <taxon>Bacteria</taxon>
        <taxon>Bacillati</taxon>
        <taxon>Actinomycetota</taxon>
        <taxon>Actinomycetes</taxon>
        <taxon>Micrococcales</taxon>
        <taxon>Brevibacteriaceae</taxon>
        <taxon>Brevibacterium</taxon>
    </lineage>
</organism>
<dbReference type="PANTHER" id="PTHR43479">
    <property type="entry name" value="ACREF/ENVCD OPERON REPRESSOR-RELATED"/>
    <property type="match status" value="1"/>
</dbReference>
<dbReference type="Proteomes" id="UP001064879">
    <property type="component" value="Chromosome"/>
</dbReference>
<evidence type="ECO:0000256" key="2">
    <source>
        <dbReference type="PROSITE-ProRule" id="PRU00335"/>
    </source>
</evidence>
<evidence type="ECO:0000256" key="1">
    <source>
        <dbReference type="ARBA" id="ARBA00023125"/>
    </source>
</evidence>
<dbReference type="PRINTS" id="PR00455">
    <property type="entry name" value="HTHTETR"/>
</dbReference>
<reference evidence="4" key="1">
    <citation type="submission" date="2022-03" db="EMBL/GenBank/DDBJ databases">
        <title>Brevibacterium spongiae sp. nov., isolated from marine sponge.</title>
        <authorList>
            <person name="Li Z."/>
            <person name="Zhang M."/>
        </authorList>
    </citation>
    <scope>NUCLEOTIDE SEQUENCE</scope>
    <source>
        <strain evidence="4">WHS-Z9</strain>
    </source>
</reference>
<accession>A0ABY5STA4</accession>
<protein>
    <submittedName>
        <fullName evidence="4">TetR/AcrR family transcriptional regulator</fullName>
    </submittedName>
</protein>
<feature type="DNA-binding region" description="H-T-H motif" evidence="2">
    <location>
        <begin position="42"/>
        <end position="61"/>
    </location>
</feature>
<dbReference type="RefSeq" id="WP_265419913.1">
    <property type="nucleotide sequence ID" value="NZ_CP093443.1"/>
</dbReference>
<dbReference type="InterPro" id="IPR009057">
    <property type="entry name" value="Homeodomain-like_sf"/>
</dbReference>